<feature type="transmembrane region" description="Helical" evidence="8">
    <location>
        <begin position="511"/>
        <end position="529"/>
    </location>
</feature>
<organism evidence="9 10">
    <name type="scientific">Brassicogethes aeneus</name>
    <name type="common">Rape pollen beetle</name>
    <name type="synonym">Meligethes aeneus</name>
    <dbReference type="NCBI Taxonomy" id="1431903"/>
    <lineage>
        <taxon>Eukaryota</taxon>
        <taxon>Metazoa</taxon>
        <taxon>Ecdysozoa</taxon>
        <taxon>Arthropoda</taxon>
        <taxon>Hexapoda</taxon>
        <taxon>Insecta</taxon>
        <taxon>Pterygota</taxon>
        <taxon>Neoptera</taxon>
        <taxon>Endopterygota</taxon>
        <taxon>Coleoptera</taxon>
        <taxon>Polyphaga</taxon>
        <taxon>Cucujiformia</taxon>
        <taxon>Nitidulidae</taxon>
        <taxon>Meligethinae</taxon>
        <taxon>Brassicogethes</taxon>
    </lineage>
</organism>
<dbReference type="GO" id="GO:0034220">
    <property type="term" value="P:monoatomic ion transmembrane transport"/>
    <property type="evidence" value="ECO:0007669"/>
    <property type="project" value="UniProtKB-KW"/>
</dbReference>
<keyword evidence="8" id="KW-1133">Transmembrane helix</keyword>
<evidence type="ECO:0000256" key="6">
    <source>
        <dbReference type="ARBA" id="ARBA00023303"/>
    </source>
</evidence>
<protein>
    <recommendedName>
        <fullName evidence="11">Transient receptor potential cation channel protein painless-like</fullName>
    </recommendedName>
</protein>
<dbReference type="GO" id="GO:1902495">
    <property type="term" value="C:transmembrane transporter complex"/>
    <property type="evidence" value="ECO:0007669"/>
    <property type="project" value="TreeGrafter"/>
</dbReference>
<dbReference type="InterPro" id="IPR036770">
    <property type="entry name" value="Ankyrin_rpt-contain_sf"/>
</dbReference>
<evidence type="ECO:0000256" key="5">
    <source>
        <dbReference type="ARBA" id="ARBA00023065"/>
    </source>
</evidence>
<feature type="transmembrane region" description="Helical" evidence="8">
    <location>
        <begin position="673"/>
        <end position="697"/>
    </location>
</feature>
<evidence type="ECO:0000256" key="1">
    <source>
        <dbReference type="ARBA" id="ARBA00022448"/>
    </source>
</evidence>
<feature type="repeat" description="ANK" evidence="7">
    <location>
        <begin position="917"/>
        <end position="949"/>
    </location>
</feature>
<dbReference type="InterPro" id="IPR052076">
    <property type="entry name" value="TRP_cation_channel"/>
</dbReference>
<keyword evidence="8" id="KW-0812">Transmembrane</keyword>
<dbReference type="PROSITE" id="PS50297">
    <property type="entry name" value="ANK_REP_REGION"/>
    <property type="match status" value="2"/>
</dbReference>
<accession>A0A9P0AWV1</accession>
<keyword evidence="3" id="KW-0677">Repeat</keyword>
<dbReference type="AlphaFoldDB" id="A0A9P0AWV1"/>
<dbReference type="Proteomes" id="UP001154078">
    <property type="component" value="Chromosome 2"/>
</dbReference>
<feature type="transmembrane region" description="Helical" evidence="8">
    <location>
        <begin position="541"/>
        <end position="563"/>
    </location>
</feature>
<dbReference type="OrthoDB" id="539213at2759"/>
<dbReference type="SUPFAM" id="SSF48403">
    <property type="entry name" value="Ankyrin repeat"/>
    <property type="match status" value="2"/>
</dbReference>
<keyword evidence="4 7" id="KW-0040">ANK repeat</keyword>
<dbReference type="Pfam" id="PF13637">
    <property type="entry name" value="Ank_4"/>
    <property type="match status" value="2"/>
</dbReference>
<keyword evidence="8" id="KW-0472">Membrane</keyword>
<dbReference type="PANTHER" id="PTHR47143">
    <property type="entry name" value="TRANSIENT RECEPTOR POTENTIAL CATION CHANNEL PROTEIN PAINLESS"/>
    <property type="match status" value="1"/>
</dbReference>
<evidence type="ECO:0008006" key="11">
    <source>
        <dbReference type="Google" id="ProtNLM"/>
    </source>
</evidence>
<dbReference type="EMBL" id="OV121133">
    <property type="protein sequence ID" value="CAH0550224.1"/>
    <property type="molecule type" value="Genomic_DNA"/>
</dbReference>
<dbReference type="SMART" id="SM00248">
    <property type="entry name" value="ANK"/>
    <property type="match status" value="5"/>
</dbReference>
<proteinExistence type="predicted"/>
<feature type="transmembrane region" description="Helical" evidence="8">
    <location>
        <begin position="1160"/>
        <end position="1187"/>
    </location>
</feature>
<keyword evidence="1" id="KW-0813">Transport</keyword>
<keyword evidence="10" id="KW-1185">Reference proteome</keyword>
<feature type="transmembrane region" description="Helical" evidence="8">
    <location>
        <begin position="1093"/>
        <end position="1115"/>
    </location>
</feature>
<dbReference type="GO" id="GO:0022857">
    <property type="term" value="F:transmembrane transporter activity"/>
    <property type="evidence" value="ECO:0007669"/>
    <property type="project" value="TreeGrafter"/>
</dbReference>
<keyword evidence="6" id="KW-0407">Ion channel</keyword>
<dbReference type="PANTHER" id="PTHR47143:SF4">
    <property type="entry name" value="TRANSIENT RECEPTOR POTENTIAL CATION CHANNEL PROTEIN PAINLESS"/>
    <property type="match status" value="1"/>
</dbReference>
<feature type="transmembrane region" description="Helical" evidence="8">
    <location>
        <begin position="575"/>
        <end position="596"/>
    </location>
</feature>
<evidence type="ECO:0000256" key="3">
    <source>
        <dbReference type="ARBA" id="ARBA00022737"/>
    </source>
</evidence>
<evidence type="ECO:0000313" key="10">
    <source>
        <dbReference type="Proteomes" id="UP001154078"/>
    </source>
</evidence>
<gene>
    <name evidence="9" type="ORF">MELIAE_LOCUS3092</name>
</gene>
<dbReference type="Gene3D" id="1.25.40.20">
    <property type="entry name" value="Ankyrin repeat-containing domain"/>
    <property type="match status" value="2"/>
</dbReference>
<evidence type="ECO:0000313" key="9">
    <source>
        <dbReference type="EMBL" id="CAH0550224.1"/>
    </source>
</evidence>
<evidence type="ECO:0000256" key="4">
    <source>
        <dbReference type="ARBA" id="ARBA00023043"/>
    </source>
</evidence>
<dbReference type="InterPro" id="IPR002110">
    <property type="entry name" value="Ankyrin_rpt"/>
</dbReference>
<feature type="transmembrane region" description="Helical" evidence="8">
    <location>
        <begin position="1037"/>
        <end position="1057"/>
    </location>
</feature>
<feature type="transmembrane region" description="Helical" evidence="8">
    <location>
        <begin position="1127"/>
        <end position="1148"/>
    </location>
</feature>
<evidence type="ECO:0000256" key="8">
    <source>
        <dbReference type="SAM" id="Phobius"/>
    </source>
</evidence>
<feature type="transmembrane region" description="Helical" evidence="8">
    <location>
        <begin position="608"/>
        <end position="635"/>
    </location>
</feature>
<reference evidence="9" key="1">
    <citation type="submission" date="2021-12" db="EMBL/GenBank/DDBJ databases">
        <authorList>
            <person name="King R."/>
        </authorList>
    </citation>
    <scope>NUCLEOTIDE SEQUENCE</scope>
</reference>
<keyword evidence="5" id="KW-0406">Ion transport</keyword>
<keyword evidence="2" id="KW-0716">Sensory transduction</keyword>
<sequence length="1222" mass="142680">MASEYSSLLIEKDIRSEEIQKQGHDYKAALKVFDILRTNPKKIDVEVFKSTLQEFPHIINYNFFNENDYCSLLNIVKYKLKLDSKKRRELMNVIIEIGFTTVDPIFYAAAGCNSIFLETCGLSNDDLIWVKTGDTLLAFLLKYGDPLKEHYVHCVEKLLSEENVNKLDYSQQTPLTIVLKEYFVSSEEEKNVLNDVVKTLLEKGASRLRIPEFMVKKFEENHYKLNFQDAVVSMRAEQKLFDYIIRNEPTKFTALYQSSKFLDVNDGENTLLQLSVILNRLPIVKTLLKSDINFNGFTARNLHCPLVLSAILNKKHIFQILIPNVVITPGVFNTFVRFRCLSMLEEYFYDVLKSPKLDVNMKSYQGNTPLHFAIIFGDSSSVQTLLKRGAPLTAKNQFGMECINFINTNDLELHYDSCIKFDEYKRILKDTVSKVTLDFTTLVQDCRSEVEMVKQYGSQSGTKKLLQHPLVDIFMNIKWYLCKKYFYSYAIFKILNCYMIFLILLSNHLNSVYGLLIFEALFYIIWVILSYRFFRHSGSDFICYCLLSIFLTIDVILITLYKFNFCEISLLVIKQVNSIIFVLISASIIITLGYKLNCSKWSIMLQKVVSTYFINMMFLILPLLAFATGFTQLMWKDDHKYDLFYSIYKTTQTLTEKALSKDFTLTDTENNNFVHIFITFFIILSIAIMNFFTGLAVNDIQRLGKDWEIISYNNVIVFISFVEKFYLQFPKLCTILRLPRPFIFTEDTKYQVEMFVQKNEEFKSIKRLANFKLSKISKAKISEVFQKKMTKSIDDKLKDAMGRIEHTTQETLLKVLQEIKELNIYITIILNRLLIVKTLLNSDINFNGFTARNLHCPLVLSAILNKKHIFQILIPNVVITPGVFNTFVRFRCLSMLEEYFYDVLKSPKLDVNMKSYQGNTPLHFAIIFGDSSSVQTLLKRGAPLTAKNQFDMECINFINTNDLELHYDSCIKFDEYKRILNDTVSKVTLDFTTLVQDCRSEVEIVKQYGSQSGTKKLLQHPLVDIFMNIKWYLCKKYFYSYAIFKILNCYMILLILLSNHLNSVYGLLIFEALFYIIWVILSYRFFRHSGSDFICYCLLSIFLTIDVILITLYKFNFCEISLLVIKQVNSIIFVLISASIIITLGYKLNCSKWSIMLQKVVSTYFINMMFLILPLLAFATGFTQLMWKDDHRYDLFYSIFKTTQTLTEKEKKGFYFDRHGKQ</sequence>
<feature type="repeat" description="ANK" evidence="7">
    <location>
        <begin position="365"/>
        <end position="397"/>
    </location>
</feature>
<feature type="transmembrane region" description="Helical" evidence="8">
    <location>
        <begin position="485"/>
        <end position="505"/>
    </location>
</feature>
<feature type="transmembrane region" description="Helical" evidence="8">
    <location>
        <begin position="1063"/>
        <end position="1081"/>
    </location>
</feature>
<name>A0A9P0AWV1_BRAAE</name>
<evidence type="ECO:0000256" key="7">
    <source>
        <dbReference type="PROSITE-ProRule" id="PRU00023"/>
    </source>
</evidence>
<dbReference type="PROSITE" id="PS50088">
    <property type="entry name" value="ANK_REPEAT"/>
    <property type="match status" value="2"/>
</dbReference>
<evidence type="ECO:0000256" key="2">
    <source>
        <dbReference type="ARBA" id="ARBA00022606"/>
    </source>
</evidence>